<dbReference type="VEuPathDB" id="VectorBase:ISCW022140"/>
<sequence>MTNRGPSAYLTATPASREEARRRARDPKQCRRAELCRSRFRRSCLTLRANRARLGRSMANGGFALGGAEIRDSREYNSRPASYESDGSSDRCHGHAVLGALRVSRPTEDAVNQDCLLPPAAAARYAAGARSSRHGGSLGMCGGGGCFLSEYHAVDVEPGVPVVDGPASISLSFAGASTWLCQRCFSEGSGFVRPGRRLGRSGEIAWTELFLVACLELSVAISRIQVRKQCVYMRF</sequence>
<proteinExistence type="predicted"/>
<dbReference type="PaxDb" id="6945-B7QEM9"/>
<dbReference type="HOGENOM" id="CLU_1181366_0_0_1"/>
<dbReference type="EMBL" id="ABJB010531492">
    <property type="status" value="NOT_ANNOTATED_CDS"/>
    <property type="molecule type" value="Genomic_DNA"/>
</dbReference>
<dbReference type="Proteomes" id="UP000001555">
    <property type="component" value="Unassembled WGS sequence"/>
</dbReference>
<reference evidence="3" key="2">
    <citation type="submission" date="2020-05" db="UniProtKB">
        <authorList>
            <consortium name="EnsemblMetazoa"/>
        </authorList>
    </citation>
    <scope>IDENTIFICATION</scope>
    <source>
        <strain evidence="3">wikel</strain>
    </source>
</reference>
<dbReference type="EMBL" id="DS921828">
    <property type="protein sequence ID" value="EEC17301.1"/>
    <property type="molecule type" value="Genomic_DNA"/>
</dbReference>
<organism>
    <name type="scientific">Ixodes scapularis</name>
    <name type="common">Black-legged tick</name>
    <name type="synonym">Deer tick</name>
    <dbReference type="NCBI Taxonomy" id="6945"/>
    <lineage>
        <taxon>Eukaryota</taxon>
        <taxon>Metazoa</taxon>
        <taxon>Ecdysozoa</taxon>
        <taxon>Arthropoda</taxon>
        <taxon>Chelicerata</taxon>
        <taxon>Arachnida</taxon>
        <taxon>Acari</taxon>
        <taxon>Parasitiformes</taxon>
        <taxon>Ixodida</taxon>
        <taxon>Ixodoidea</taxon>
        <taxon>Ixodidae</taxon>
        <taxon>Ixodinae</taxon>
        <taxon>Ixodes</taxon>
    </lineage>
</organism>
<feature type="compositionally biased region" description="Basic and acidic residues" evidence="1">
    <location>
        <begin position="16"/>
        <end position="28"/>
    </location>
</feature>
<evidence type="ECO:0000256" key="1">
    <source>
        <dbReference type="SAM" id="MobiDB-lite"/>
    </source>
</evidence>
<dbReference type="InParanoid" id="B7QEM9"/>
<name>B7QEM9_IXOSC</name>
<evidence type="ECO:0000313" key="2">
    <source>
        <dbReference type="EMBL" id="EEC17301.1"/>
    </source>
</evidence>
<accession>B7QEM9</accession>
<dbReference type="AlphaFoldDB" id="B7QEM9"/>
<reference evidence="2 4" key="1">
    <citation type="submission" date="2008-03" db="EMBL/GenBank/DDBJ databases">
        <title>Annotation of Ixodes scapularis.</title>
        <authorList>
            <consortium name="Ixodes scapularis Genome Project Consortium"/>
            <person name="Caler E."/>
            <person name="Hannick L.I."/>
            <person name="Bidwell S."/>
            <person name="Joardar V."/>
            <person name="Thiagarajan M."/>
            <person name="Amedeo P."/>
            <person name="Galinsky K.J."/>
            <person name="Schobel S."/>
            <person name="Inman J."/>
            <person name="Hostetler J."/>
            <person name="Miller J."/>
            <person name="Hammond M."/>
            <person name="Megy K."/>
            <person name="Lawson D."/>
            <person name="Kodira C."/>
            <person name="Sutton G."/>
            <person name="Meyer J."/>
            <person name="Hill C.A."/>
            <person name="Birren B."/>
            <person name="Nene V."/>
            <person name="Collins F."/>
            <person name="Alarcon-Chaidez F."/>
            <person name="Wikel S."/>
            <person name="Strausberg R."/>
        </authorList>
    </citation>
    <scope>NUCLEOTIDE SEQUENCE [LARGE SCALE GENOMIC DNA]</scope>
    <source>
        <strain evidence="4">Wikel</strain>
        <strain evidence="2">Wikel colony</strain>
    </source>
</reference>
<evidence type="ECO:0000313" key="3">
    <source>
        <dbReference type="EnsemblMetazoa" id="ISCW022140-PA"/>
    </source>
</evidence>
<keyword evidence="4" id="KW-1185">Reference proteome</keyword>
<feature type="region of interest" description="Disordered" evidence="1">
    <location>
        <begin position="1"/>
        <end position="28"/>
    </location>
</feature>
<protein>
    <submittedName>
        <fullName evidence="2 3">Uncharacterized protein</fullName>
    </submittedName>
</protein>
<dbReference type="EnsemblMetazoa" id="ISCW022140-RA">
    <property type="protein sequence ID" value="ISCW022140-PA"/>
    <property type="gene ID" value="ISCW022140"/>
</dbReference>
<evidence type="ECO:0000313" key="4">
    <source>
        <dbReference type="Proteomes" id="UP000001555"/>
    </source>
</evidence>
<gene>
    <name evidence="2" type="ORF">IscW_ISCW022140</name>
</gene>